<evidence type="ECO:0000259" key="1">
    <source>
        <dbReference type="Pfam" id="PF19789"/>
    </source>
</evidence>
<name>A0A8S5NMI8_9CAUD</name>
<proteinExistence type="predicted"/>
<reference evidence="2" key="1">
    <citation type="journal article" date="2021" name="Proc. Natl. Acad. Sci. U.S.A.">
        <title>A Catalog of Tens of Thousands of Viruses from Human Metagenomes Reveals Hidden Associations with Chronic Diseases.</title>
        <authorList>
            <person name="Tisza M.J."/>
            <person name="Buck C.B."/>
        </authorList>
    </citation>
    <scope>NUCLEOTIDE SEQUENCE</scope>
    <source>
        <strain evidence="2">CtGMq5</strain>
    </source>
</reference>
<sequence>MGTATLNLKINGLASISCSGDPEFVQNERKQFNNLVKGICSIESPSVAPEHKPLLAPQPACKLSVRASSMYHLSTFLQSLQSGKLHLSMGDVIEIPLADGTTDEFVMTQEDDEAYRFESVNCIFGECITRDKADESFERYYDLLPKELRKEMILTKRRYRNRDGEEREQESLLFLPSAPEVFDPENVHGDNGLYEQMEWYKDRRHRMRKLCKLSEDTVSWWLVSAYAGYTSNFCYVSSSGNARTSSASTTWVGLPVCFRIRKSK</sequence>
<evidence type="ECO:0000313" key="2">
    <source>
        <dbReference type="EMBL" id="DAD95942.1"/>
    </source>
</evidence>
<organism evidence="2">
    <name type="scientific">Siphoviridae sp. ctGMq5</name>
    <dbReference type="NCBI Taxonomy" id="2826220"/>
    <lineage>
        <taxon>Viruses</taxon>
        <taxon>Duplodnaviria</taxon>
        <taxon>Heunggongvirae</taxon>
        <taxon>Uroviricota</taxon>
        <taxon>Caudoviricetes</taxon>
    </lineage>
</organism>
<accession>A0A8S5NMI8</accession>
<dbReference type="InterPro" id="IPR046240">
    <property type="entry name" value="DUF6273"/>
</dbReference>
<dbReference type="EMBL" id="BK015206">
    <property type="protein sequence ID" value="DAD95942.1"/>
    <property type="molecule type" value="Genomic_DNA"/>
</dbReference>
<protein>
    <submittedName>
        <fullName evidence="2">Retinoblastoma-binding protein-like protein</fullName>
    </submittedName>
</protein>
<feature type="domain" description="DUF6273" evidence="1">
    <location>
        <begin position="139"/>
        <end position="260"/>
    </location>
</feature>
<dbReference type="Pfam" id="PF19789">
    <property type="entry name" value="DUF6273"/>
    <property type="match status" value="1"/>
</dbReference>